<name>A0ABR4LPQ2_9EURO</name>
<dbReference type="Pfam" id="PF20174">
    <property type="entry name" value="DUF6540"/>
    <property type="match status" value="1"/>
</dbReference>
<sequence>MGLFSSSKPGAASRPPAVAPSGPPGAFLVELLIYNGAPFKDHWAYWIRSHRSPDRGALIHAAGDVMNGFSFEIKRSYDFRLTGKPPTKRVPLQWVDEKFVIEKVMFNSDKYKVDQTPVCDFEVSAHKVKVPEKTLRAVDDKVLLPKCFY</sequence>
<dbReference type="RefSeq" id="XP_070885504.1">
    <property type="nucleotide sequence ID" value="XM_071033073.1"/>
</dbReference>
<dbReference type="GeneID" id="98148145"/>
<protein>
    <submittedName>
        <fullName evidence="1">Uncharacterized protein</fullName>
    </submittedName>
</protein>
<organism evidence="1 2">
    <name type="scientific">Aspergillus lucknowensis</name>
    <dbReference type="NCBI Taxonomy" id="176173"/>
    <lineage>
        <taxon>Eukaryota</taxon>
        <taxon>Fungi</taxon>
        <taxon>Dikarya</taxon>
        <taxon>Ascomycota</taxon>
        <taxon>Pezizomycotina</taxon>
        <taxon>Eurotiomycetes</taxon>
        <taxon>Eurotiomycetidae</taxon>
        <taxon>Eurotiales</taxon>
        <taxon>Aspergillaceae</taxon>
        <taxon>Aspergillus</taxon>
        <taxon>Aspergillus subgen. Nidulantes</taxon>
    </lineage>
</organism>
<keyword evidence="2" id="KW-1185">Reference proteome</keyword>
<reference evidence="1 2" key="1">
    <citation type="submission" date="2024-07" db="EMBL/GenBank/DDBJ databases">
        <title>Section-level genome sequencing and comparative genomics of Aspergillus sections Usti and Cavernicolus.</title>
        <authorList>
            <consortium name="Lawrence Berkeley National Laboratory"/>
            <person name="Nybo J.L."/>
            <person name="Vesth T.C."/>
            <person name="Theobald S."/>
            <person name="Frisvad J.C."/>
            <person name="Larsen T.O."/>
            <person name="Kjaerboelling I."/>
            <person name="Rothschild-Mancinelli K."/>
            <person name="Lyhne E.K."/>
            <person name="Kogle M.E."/>
            <person name="Barry K."/>
            <person name="Clum A."/>
            <person name="Na H."/>
            <person name="Ledsgaard L."/>
            <person name="Lin J."/>
            <person name="Lipzen A."/>
            <person name="Kuo A."/>
            <person name="Riley R."/>
            <person name="Mondo S."/>
            <person name="Labutti K."/>
            <person name="Haridas S."/>
            <person name="Pangalinan J."/>
            <person name="Salamov A.A."/>
            <person name="Simmons B.A."/>
            <person name="Magnuson J.K."/>
            <person name="Chen J."/>
            <person name="Drula E."/>
            <person name="Henrissat B."/>
            <person name="Wiebenga A."/>
            <person name="Lubbers R.J."/>
            <person name="Gomes A.C."/>
            <person name="Macurrencykelacurrency M.R."/>
            <person name="Stajich J."/>
            <person name="Grigoriev I.V."/>
            <person name="Mortensen U.H."/>
            <person name="De Vries R.P."/>
            <person name="Baker S.E."/>
            <person name="Andersen M.R."/>
        </authorList>
    </citation>
    <scope>NUCLEOTIDE SEQUENCE [LARGE SCALE GENOMIC DNA]</scope>
    <source>
        <strain evidence="1 2">CBS 449.75</strain>
    </source>
</reference>
<dbReference type="Proteomes" id="UP001610432">
    <property type="component" value="Unassembled WGS sequence"/>
</dbReference>
<evidence type="ECO:0000313" key="2">
    <source>
        <dbReference type="Proteomes" id="UP001610432"/>
    </source>
</evidence>
<accession>A0ABR4LPQ2</accession>
<proteinExistence type="predicted"/>
<comment type="caution">
    <text evidence="1">The sequence shown here is derived from an EMBL/GenBank/DDBJ whole genome shotgun (WGS) entry which is preliminary data.</text>
</comment>
<dbReference type="InterPro" id="IPR046670">
    <property type="entry name" value="DUF6540"/>
</dbReference>
<dbReference type="EMBL" id="JBFXLQ010000024">
    <property type="protein sequence ID" value="KAL2866525.1"/>
    <property type="molecule type" value="Genomic_DNA"/>
</dbReference>
<gene>
    <name evidence="1" type="ORF">BJX67DRAFT_381760</name>
</gene>
<evidence type="ECO:0000313" key="1">
    <source>
        <dbReference type="EMBL" id="KAL2866525.1"/>
    </source>
</evidence>